<reference evidence="9 10" key="1">
    <citation type="submission" date="2019-04" db="EMBL/GenBank/DDBJ databases">
        <title>Phreatobacter aquaticus sp. nov.</title>
        <authorList>
            <person name="Choi A."/>
        </authorList>
    </citation>
    <scope>NUCLEOTIDE SEQUENCE [LARGE SCALE GENOMIC DNA]</scope>
    <source>
        <strain evidence="9 10">KCTC 52518</strain>
    </source>
</reference>
<dbReference type="InterPro" id="IPR036188">
    <property type="entry name" value="FAD/NAD-bd_sf"/>
</dbReference>
<dbReference type="GO" id="GO:0016614">
    <property type="term" value="F:oxidoreductase activity, acting on CH-OH group of donors"/>
    <property type="evidence" value="ECO:0007669"/>
    <property type="project" value="InterPro"/>
</dbReference>
<dbReference type="RefSeq" id="WP_136961918.1">
    <property type="nucleotide sequence ID" value="NZ_CP039690.1"/>
</dbReference>
<dbReference type="SUPFAM" id="SSF51905">
    <property type="entry name" value="FAD/NAD(P)-binding domain"/>
    <property type="match status" value="1"/>
</dbReference>
<dbReference type="EMBL" id="CP039690">
    <property type="protein sequence ID" value="QCI66475.1"/>
    <property type="molecule type" value="Genomic_DNA"/>
</dbReference>
<evidence type="ECO:0000256" key="3">
    <source>
        <dbReference type="ARBA" id="ARBA00022630"/>
    </source>
</evidence>
<gene>
    <name evidence="9" type="ORF">E8M01_20935</name>
</gene>
<dbReference type="AlphaFoldDB" id="A0A4D7B5Q3"/>
<dbReference type="PANTHER" id="PTHR11552:SF147">
    <property type="entry name" value="CHOLINE DEHYDROGENASE, MITOCHONDRIAL"/>
    <property type="match status" value="1"/>
</dbReference>
<dbReference type="OrthoDB" id="9785276at2"/>
<dbReference type="GO" id="GO:0050660">
    <property type="term" value="F:flavin adenine dinucleotide binding"/>
    <property type="evidence" value="ECO:0007669"/>
    <property type="project" value="InterPro"/>
</dbReference>
<evidence type="ECO:0000256" key="4">
    <source>
        <dbReference type="ARBA" id="ARBA00022827"/>
    </source>
</evidence>
<keyword evidence="4 5" id="KW-0274">FAD</keyword>
<dbReference type="Pfam" id="PF00732">
    <property type="entry name" value="GMC_oxred_N"/>
    <property type="match status" value="1"/>
</dbReference>
<dbReference type="PROSITE" id="PS00624">
    <property type="entry name" value="GMC_OXRED_2"/>
    <property type="match status" value="1"/>
</dbReference>
<evidence type="ECO:0000259" key="8">
    <source>
        <dbReference type="PROSITE" id="PS00624"/>
    </source>
</evidence>
<evidence type="ECO:0000259" key="7">
    <source>
        <dbReference type="PROSITE" id="PS00623"/>
    </source>
</evidence>
<evidence type="ECO:0000313" key="10">
    <source>
        <dbReference type="Proteomes" id="UP000298781"/>
    </source>
</evidence>
<sequence>MADAVDVLIIGGGSAGSVLAARLSERSSRQVLLVEAGGDLVAESLPKAVASAYPGRAYFDPGLIWQGLDVTTGGTGRNDPDTRPTMPYTQARVLGGGSAINGIGANRGAPSDYDEWEAAGAAGWRWDSVLPFFRKLERDLELDGSLHGKTGPIPVRRIPKSQRSAFAADVVAELARRGIAERPDQNGVWEDGVFPLAANLDEDFRRVPTATGYLTPAVRARPNLTIMTRAEGLKLVLAGTRVTGAVIRDVAGERTITADETILACGALHSPVMLMRSGIGPGEHLAERGIKVVVARRGVGHNLMEHPSAGVAAFLRPGARQPWLTPRHHIPAIWRYSSGLAGTPAGDMHVAIVTRGSWHGMGRRMGLLYFWVNKAYGRGEVTLGDDAAGRPKVDFRMLSDERDRLRLMDAMRQAASVLQAVAAGGRIGAPLPARMSDRARRFGAPTFKNALLTGLGGLAVDGSGPFATRLFERLVGDGTRLTDLVADDGALSAYLDEVVTGVWHASGTCRMGRADDIGAVTDSQGRVHGVAGLRVCDASLFPTIPSANINLPTIMVAERIASLIDG</sequence>
<feature type="binding site" evidence="5">
    <location>
        <position position="93"/>
    </location>
    <ligand>
        <name>FAD</name>
        <dbReference type="ChEBI" id="CHEBI:57692"/>
    </ligand>
</feature>
<evidence type="ECO:0000256" key="6">
    <source>
        <dbReference type="RuleBase" id="RU003968"/>
    </source>
</evidence>
<dbReference type="InterPro" id="IPR012132">
    <property type="entry name" value="GMC_OxRdtase"/>
</dbReference>
<keyword evidence="3 6" id="KW-0285">Flavoprotein</keyword>
<name>A0A4D7B5Q3_9HYPH</name>
<organism evidence="9 10">
    <name type="scientific">Phreatobacter stygius</name>
    <dbReference type="NCBI Taxonomy" id="1940610"/>
    <lineage>
        <taxon>Bacteria</taxon>
        <taxon>Pseudomonadati</taxon>
        <taxon>Pseudomonadota</taxon>
        <taxon>Alphaproteobacteria</taxon>
        <taxon>Hyphomicrobiales</taxon>
        <taxon>Phreatobacteraceae</taxon>
        <taxon>Phreatobacter</taxon>
    </lineage>
</organism>
<dbReference type="SUPFAM" id="SSF54373">
    <property type="entry name" value="FAD-linked reductases, C-terminal domain"/>
    <property type="match status" value="1"/>
</dbReference>
<dbReference type="InterPro" id="IPR007867">
    <property type="entry name" value="GMC_OxRtase_C"/>
</dbReference>
<accession>A0A4D7B5Q3</accession>
<dbReference type="Proteomes" id="UP000298781">
    <property type="component" value="Chromosome"/>
</dbReference>
<feature type="domain" description="Glucose-methanol-choline oxidoreductase N-terminal" evidence="7">
    <location>
        <begin position="91"/>
        <end position="114"/>
    </location>
</feature>
<dbReference type="KEGG" id="pstg:E8M01_20935"/>
<dbReference type="Pfam" id="PF05199">
    <property type="entry name" value="GMC_oxred_C"/>
    <property type="match status" value="1"/>
</dbReference>
<keyword evidence="10" id="KW-1185">Reference proteome</keyword>
<dbReference type="Gene3D" id="3.30.560.10">
    <property type="entry name" value="Glucose Oxidase, domain 3"/>
    <property type="match status" value="1"/>
</dbReference>
<proteinExistence type="inferred from homology"/>
<comment type="cofactor">
    <cofactor evidence="1 5">
        <name>FAD</name>
        <dbReference type="ChEBI" id="CHEBI:57692"/>
    </cofactor>
</comment>
<feature type="domain" description="Glucose-methanol-choline oxidoreductase N-terminal" evidence="8">
    <location>
        <begin position="266"/>
        <end position="280"/>
    </location>
</feature>
<dbReference type="PROSITE" id="PS00623">
    <property type="entry name" value="GMC_OXRED_1"/>
    <property type="match status" value="1"/>
</dbReference>
<evidence type="ECO:0000313" key="9">
    <source>
        <dbReference type="EMBL" id="QCI66475.1"/>
    </source>
</evidence>
<evidence type="ECO:0000256" key="2">
    <source>
        <dbReference type="ARBA" id="ARBA00010790"/>
    </source>
</evidence>
<dbReference type="InterPro" id="IPR000172">
    <property type="entry name" value="GMC_OxRdtase_N"/>
</dbReference>
<evidence type="ECO:0000256" key="5">
    <source>
        <dbReference type="PIRSR" id="PIRSR000137-2"/>
    </source>
</evidence>
<dbReference type="PIRSF" id="PIRSF000137">
    <property type="entry name" value="Alcohol_oxidase"/>
    <property type="match status" value="1"/>
</dbReference>
<dbReference type="Gene3D" id="3.50.50.60">
    <property type="entry name" value="FAD/NAD(P)-binding domain"/>
    <property type="match status" value="2"/>
</dbReference>
<feature type="binding site" evidence="5">
    <location>
        <begin position="503"/>
        <end position="504"/>
    </location>
    <ligand>
        <name>FAD</name>
        <dbReference type="ChEBI" id="CHEBI:57692"/>
    </ligand>
</feature>
<comment type="similarity">
    <text evidence="2 6">Belongs to the GMC oxidoreductase family.</text>
</comment>
<dbReference type="PANTHER" id="PTHR11552">
    <property type="entry name" value="GLUCOSE-METHANOL-CHOLINE GMC OXIDOREDUCTASE"/>
    <property type="match status" value="1"/>
</dbReference>
<evidence type="ECO:0000256" key="1">
    <source>
        <dbReference type="ARBA" id="ARBA00001974"/>
    </source>
</evidence>
<protein>
    <submittedName>
        <fullName evidence="9">Sorbosone dehydrogenase</fullName>
    </submittedName>
</protein>